<dbReference type="Gene3D" id="1.10.510.10">
    <property type="entry name" value="Transferase(Phosphotransferase) domain 1"/>
    <property type="match status" value="1"/>
</dbReference>
<dbReference type="GO" id="GO:0004672">
    <property type="term" value="F:protein kinase activity"/>
    <property type="evidence" value="ECO:0007669"/>
    <property type="project" value="InterPro"/>
</dbReference>
<dbReference type="EMBL" id="JAMRDG010000001">
    <property type="protein sequence ID" value="KAJ3698420.1"/>
    <property type="molecule type" value="Genomic_DNA"/>
</dbReference>
<keyword evidence="6 10" id="KW-1133">Transmembrane helix</keyword>
<dbReference type="Proteomes" id="UP001210211">
    <property type="component" value="Unassembled WGS sequence"/>
</dbReference>
<evidence type="ECO:0000256" key="3">
    <source>
        <dbReference type="ARBA" id="ARBA00022692"/>
    </source>
</evidence>
<gene>
    <name evidence="13" type="ORF">LUZ61_002125</name>
</gene>
<dbReference type="FunFam" id="3.30.200.20:FF:000466">
    <property type="entry name" value="Putative LRR receptor-like serine/threonine-protein kinase"/>
    <property type="match status" value="1"/>
</dbReference>
<dbReference type="InterPro" id="IPR001245">
    <property type="entry name" value="Ser-Thr/Tyr_kinase_cat_dom"/>
</dbReference>
<keyword evidence="8" id="KW-0325">Glycoprotein</keyword>
<evidence type="ECO:0000256" key="2">
    <source>
        <dbReference type="ARBA" id="ARBA00022614"/>
    </source>
</evidence>
<dbReference type="InterPro" id="IPR000719">
    <property type="entry name" value="Prot_kinase_dom"/>
</dbReference>
<evidence type="ECO:0000256" key="10">
    <source>
        <dbReference type="SAM" id="Phobius"/>
    </source>
</evidence>
<dbReference type="PANTHER" id="PTHR48006">
    <property type="entry name" value="LEUCINE-RICH REPEAT-CONTAINING PROTEIN DDB_G0281931-RELATED"/>
    <property type="match status" value="1"/>
</dbReference>
<dbReference type="SMART" id="SM00369">
    <property type="entry name" value="LRR_TYP"/>
    <property type="match status" value="6"/>
</dbReference>
<dbReference type="Gene3D" id="3.30.200.20">
    <property type="entry name" value="Phosphorylase Kinase, domain 1"/>
    <property type="match status" value="1"/>
</dbReference>
<proteinExistence type="predicted"/>
<dbReference type="Pfam" id="PF13855">
    <property type="entry name" value="LRR_8"/>
    <property type="match status" value="2"/>
</dbReference>
<dbReference type="PROSITE" id="PS50011">
    <property type="entry name" value="PROTEIN_KINASE_DOM"/>
    <property type="match status" value="1"/>
</dbReference>
<reference evidence="13 14" key="1">
    <citation type="journal article" date="2022" name="Cell">
        <title>Repeat-based holocentromeres influence genome architecture and karyotype evolution.</title>
        <authorList>
            <person name="Hofstatter P.G."/>
            <person name="Thangavel G."/>
            <person name="Lux T."/>
            <person name="Neumann P."/>
            <person name="Vondrak T."/>
            <person name="Novak P."/>
            <person name="Zhang M."/>
            <person name="Costa L."/>
            <person name="Castellani M."/>
            <person name="Scott A."/>
            <person name="Toegelov H."/>
            <person name="Fuchs J."/>
            <person name="Mata-Sucre Y."/>
            <person name="Dias Y."/>
            <person name="Vanzela A.L.L."/>
            <person name="Huettel B."/>
            <person name="Almeida C.C.S."/>
            <person name="Simkova H."/>
            <person name="Souza G."/>
            <person name="Pedrosa-Harand A."/>
            <person name="Macas J."/>
            <person name="Mayer K.F.X."/>
            <person name="Houben A."/>
            <person name="Marques A."/>
        </authorList>
    </citation>
    <scope>NUCLEOTIDE SEQUENCE [LARGE SCALE GENOMIC DNA]</scope>
    <source>
        <strain evidence="13">RhyTen1mFocal</strain>
    </source>
</reference>
<keyword evidence="7 10" id="KW-0472">Membrane</keyword>
<evidence type="ECO:0000256" key="5">
    <source>
        <dbReference type="ARBA" id="ARBA00022737"/>
    </source>
</evidence>
<organism evidence="13 14">
    <name type="scientific">Rhynchospora tenuis</name>
    <dbReference type="NCBI Taxonomy" id="198213"/>
    <lineage>
        <taxon>Eukaryota</taxon>
        <taxon>Viridiplantae</taxon>
        <taxon>Streptophyta</taxon>
        <taxon>Embryophyta</taxon>
        <taxon>Tracheophyta</taxon>
        <taxon>Spermatophyta</taxon>
        <taxon>Magnoliopsida</taxon>
        <taxon>Liliopsida</taxon>
        <taxon>Poales</taxon>
        <taxon>Cyperaceae</taxon>
        <taxon>Cyperoideae</taxon>
        <taxon>Rhynchosporeae</taxon>
        <taxon>Rhynchospora</taxon>
    </lineage>
</organism>
<evidence type="ECO:0000256" key="4">
    <source>
        <dbReference type="ARBA" id="ARBA00022729"/>
    </source>
</evidence>
<dbReference type="InterPro" id="IPR051824">
    <property type="entry name" value="LRR_Rcpt-Like_S/T_Kinase"/>
</dbReference>
<dbReference type="InterPro" id="IPR003591">
    <property type="entry name" value="Leu-rich_rpt_typical-subtyp"/>
</dbReference>
<keyword evidence="4 11" id="KW-0732">Signal</keyword>
<feature type="domain" description="Protein kinase" evidence="12">
    <location>
        <begin position="540"/>
        <end position="850"/>
    </location>
</feature>
<keyword evidence="3 10" id="KW-0812">Transmembrane</keyword>
<evidence type="ECO:0000256" key="1">
    <source>
        <dbReference type="ARBA" id="ARBA00004167"/>
    </source>
</evidence>
<evidence type="ECO:0000256" key="7">
    <source>
        <dbReference type="ARBA" id="ARBA00023136"/>
    </source>
</evidence>
<dbReference type="FunFam" id="3.80.10.10:FF:000041">
    <property type="entry name" value="LRR receptor-like serine/threonine-protein kinase ERECTA"/>
    <property type="match status" value="1"/>
</dbReference>
<name>A0AAD5ZIC4_9POAL</name>
<dbReference type="GO" id="GO:0005524">
    <property type="term" value="F:ATP binding"/>
    <property type="evidence" value="ECO:0007669"/>
    <property type="project" value="InterPro"/>
</dbReference>
<protein>
    <recommendedName>
        <fullName evidence="12">Protein kinase domain-containing protein</fullName>
    </recommendedName>
</protein>
<dbReference type="Pfam" id="PF00560">
    <property type="entry name" value="LRR_1"/>
    <property type="match status" value="4"/>
</dbReference>
<evidence type="ECO:0000256" key="11">
    <source>
        <dbReference type="SAM" id="SignalP"/>
    </source>
</evidence>
<evidence type="ECO:0000256" key="6">
    <source>
        <dbReference type="ARBA" id="ARBA00022989"/>
    </source>
</evidence>
<dbReference type="PROSITE" id="PS51450">
    <property type="entry name" value="LRR"/>
    <property type="match status" value="3"/>
</dbReference>
<dbReference type="Pfam" id="PF07714">
    <property type="entry name" value="PK_Tyr_Ser-Thr"/>
    <property type="match status" value="1"/>
</dbReference>
<dbReference type="AlphaFoldDB" id="A0AAD5ZIC4"/>
<dbReference type="SMART" id="SM00365">
    <property type="entry name" value="LRR_SD22"/>
    <property type="match status" value="4"/>
</dbReference>
<dbReference type="InterPro" id="IPR011009">
    <property type="entry name" value="Kinase-like_dom_sf"/>
</dbReference>
<dbReference type="PANTHER" id="PTHR48006:SF20">
    <property type="entry name" value="OS08G0276400 PROTEIN"/>
    <property type="match status" value="1"/>
</dbReference>
<dbReference type="FunFam" id="3.80.10.10:FF:000095">
    <property type="entry name" value="LRR receptor-like serine/threonine-protein kinase GSO1"/>
    <property type="match status" value="1"/>
</dbReference>
<feature type="region of interest" description="Disordered" evidence="9">
    <location>
        <begin position="721"/>
        <end position="747"/>
    </location>
</feature>
<evidence type="ECO:0000256" key="9">
    <source>
        <dbReference type="SAM" id="MobiDB-lite"/>
    </source>
</evidence>
<feature type="signal peptide" evidence="11">
    <location>
        <begin position="1"/>
        <end position="18"/>
    </location>
</feature>
<evidence type="ECO:0000313" key="14">
    <source>
        <dbReference type="Proteomes" id="UP001210211"/>
    </source>
</evidence>
<keyword evidence="2" id="KW-0433">Leucine-rich repeat</keyword>
<accession>A0AAD5ZIC4</accession>
<sequence>MKLSTIALVLSLILLVESSTSQDPNTDASFLSDFFNKMGYSSISTTTSVCKWTGVTCQQNTESVTRLSLSGFGLTGPIPESTIGKLTKLQLLDLSNNGITSLSLDIWELGGSLKFLNLSFNSITGSLSNNIGNFGVLERLDLSHNRFTGEIPTSLGSITSLSLLNLGHNRFNGSFPDAILGCKNLDYIDLSENLLEGSVPNDFGNVLKSLKVLNLGGNRINGRLPDISGLGNLAYLNLSSNSIQGPVPAVFREQLETIDLSNNQFQGHIPFVNLTSLVYLDMSMNEITGQFSDGLDRFGSLKHLNLAFNKFSLQSFPSVGELPGLEYLNLSNTSLTGQIPSDFSQLVSLKTIDLSQNHISGQIPDFSVQDLQIIDVSINNLTGQIPEPLEKKIPDLQKFNFSYNNLTVCGPHWSLDDYSTAFIGSHNDCPIAVNPGHMKNMESKCKRLGLILSVSLSALCLFLGLVCLFLGLRKRSKPMEVKQVSFNKEENSMSGPFSFQTDSTTWVADVKLATSVPVIIFDKPLVNFTFSDLLSATSNFDRGTLLAEGRFGPVYRGFLQGGIQVAVKVLVHGSTMTDQDAERELERLGRIRHPNLVPLTGYCLAGDQRIAIYEYMENGNLHNLLHDLPLGVQSTEDWSSDTWEEDENGDNMRNVQITPEGTATWRFRHTIALGTARALAFLHHGCIPQIVHRDVKASSIYLDDSLEPRLADFGLSMIAGTNPDEELSNGSPGYKPPEFSDTGNPSAAGVTTKSDVYGFGVVLFELLTGKKPLGDDYPDSKENSLVGWARAMVKRGQGSSIIDPKIRDTGSEREMEEALRIGYLCTADLPSKRPAMQQIVGLLKDIEPKTTKD</sequence>
<keyword evidence="5" id="KW-0677">Repeat</keyword>
<evidence type="ECO:0000256" key="8">
    <source>
        <dbReference type="ARBA" id="ARBA00023180"/>
    </source>
</evidence>
<feature type="transmembrane region" description="Helical" evidence="10">
    <location>
        <begin position="448"/>
        <end position="472"/>
    </location>
</feature>
<evidence type="ECO:0000259" key="12">
    <source>
        <dbReference type="PROSITE" id="PS50011"/>
    </source>
</evidence>
<comment type="caution">
    <text evidence="13">The sequence shown here is derived from an EMBL/GenBank/DDBJ whole genome shotgun (WGS) entry which is preliminary data.</text>
</comment>
<dbReference type="SUPFAM" id="SSF52047">
    <property type="entry name" value="RNI-like"/>
    <property type="match status" value="1"/>
</dbReference>
<feature type="chain" id="PRO_5042156600" description="Protein kinase domain-containing protein" evidence="11">
    <location>
        <begin position="19"/>
        <end position="853"/>
    </location>
</feature>
<comment type="subcellular location">
    <subcellularLocation>
        <location evidence="1">Membrane</location>
        <topology evidence="1">Single-pass membrane protein</topology>
    </subcellularLocation>
</comment>
<dbReference type="InterPro" id="IPR032675">
    <property type="entry name" value="LRR_dom_sf"/>
</dbReference>
<dbReference type="InterPro" id="IPR001611">
    <property type="entry name" value="Leu-rich_rpt"/>
</dbReference>
<dbReference type="Gene3D" id="3.80.10.10">
    <property type="entry name" value="Ribonuclease Inhibitor"/>
    <property type="match status" value="3"/>
</dbReference>
<evidence type="ECO:0000313" key="13">
    <source>
        <dbReference type="EMBL" id="KAJ3698420.1"/>
    </source>
</evidence>
<dbReference type="GO" id="GO:0016020">
    <property type="term" value="C:membrane"/>
    <property type="evidence" value="ECO:0007669"/>
    <property type="project" value="UniProtKB-SubCell"/>
</dbReference>
<keyword evidence="14" id="KW-1185">Reference proteome</keyword>
<dbReference type="SUPFAM" id="SSF56112">
    <property type="entry name" value="Protein kinase-like (PK-like)"/>
    <property type="match status" value="1"/>
</dbReference>